<sequence length="105" mass="12445">MTSDAEWDVNKYWSPHEVPLFWEVKKKFLLSNKDKLPEDRLICMAQVYYNVKAMGCRYVEGKYCSVPPSMCTIFNVLIMVLDIRSTSWMKWINWRKALTMILVNG</sequence>
<name>A0ABD0YJ58_9HEMI</name>
<dbReference type="EMBL" id="JBFDAA010000006">
    <property type="protein sequence ID" value="KAL1131321.1"/>
    <property type="molecule type" value="Genomic_DNA"/>
</dbReference>
<proteinExistence type="predicted"/>
<dbReference type="PROSITE" id="PS51827">
    <property type="entry name" value="XTBD"/>
    <property type="match status" value="1"/>
</dbReference>
<dbReference type="PANTHER" id="PTHR48430:SF1">
    <property type="entry name" value="PARTNER OF XRN-2 PROTEIN 1"/>
    <property type="match status" value="1"/>
</dbReference>
<protein>
    <recommendedName>
        <fullName evidence="1">XRN2-binding (XTBD) domain-containing protein</fullName>
    </recommendedName>
</protein>
<evidence type="ECO:0000313" key="3">
    <source>
        <dbReference type="Proteomes" id="UP001558652"/>
    </source>
</evidence>
<reference evidence="2 3" key="1">
    <citation type="submission" date="2024-07" db="EMBL/GenBank/DDBJ databases">
        <title>Chromosome-level genome assembly of the water stick insect Ranatra chinensis (Heteroptera: Nepidae).</title>
        <authorList>
            <person name="Liu X."/>
        </authorList>
    </citation>
    <scope>NUCLEOTIDE SEQUENCE [LARGE SCALE GENOMIC DNA]</scope>
    <source>
        <strain evidence="2">Cailab_2021Rc</strain>
        <tissue evidence="2">Muscle</tissue>
    </source>
</reference>
<dbReference type="PANTHER" id="PTHR48430">
    <property type="entry name" value="PARTNER OF XRN-2 PROTEIN 1"/>
    <property type="match status" value="1"/>
</dbReference>
<keyword evidence="3" id="KW-1185">Reference proteome</keyword>
<dbReference type="Proteomes" id="UP001558652">
    <property type="component" value="Unassembled WGS sequence"/>
</dbReference>
<dbReference type="InterPro" id="IPR021859">
    <property type="entry name" value="XTBD"/>
</dbReference>
<evidence type="ECO:0000313" key="2">
    <source>
        <dbReference type="EMBL" id="KAL1131321.1"/>
    </source>
</evidence>
<gene>
    <name evidence="2" type="ORF">AAG570_010939</name>
</gene>
<comment type="caution">
    <text evidence="2">The sequence shown here is derived from an EMBL/GenBank/DDBJ whole genome shotgun (WGS) entry which is preliminary data.</text>
</comment>
<accession>A0ABD0YJ58</accession>
<dbReference type="AlphaFoldDB" id="A0ABD0YJ58"/>
<organism evidence="2 3">
    <name type="scientific">Ranatra chinensis</name>
    <dbReference type="NCBI Taxonomy" id="642074"/>
    <lineage>
        <taxon>Eukaryota</taxon>
        <taxon>Metazoa</taxon>
        <taxon>Ecdysozoa</taxon>
        <taxon>Arthropoda</taxon>
        <taxon>Hexapoda</taxon>
        <taxon>Insecta</taxon>
        <taxon>Pterygota</taxon>
        <taxon>Neoptera</taxon>
        <taxon>Paraneoptera</taxon>
        <taxon>Hemiptera</taxon>
        <taxon>Heteroptera</taxon>
        <taxon>Panheteroptera</taxon>
        <taxon>Nepomorpha</taxon>
        <taxon>Nepidae</taxon>
        <taxon>Ranatrinae</taxon>
        <taxon>Ranatra</taxon>
    </lineage>
</organism>
<evidence type="ECO:0000259" key="1">
    <source>
        <dbReference type="PROSITE" id="PS51827"/>
    </source>
</evidence>
<dbReference type="Pfam" id="PF11952">
    <property type="entry name" value="XTBD"/>
    <property type="match status" value="1"/>
</dbReference>
<feature type="domain" description="XRN2-binding (XTBD)" evidence="1">
    <location>
        <begin position="9"/>
        <end position="96"/>
    </location>
</feature>